<sequence length="481" mass="51372">MLCAISGEAPKEPVISTKSGNVFEKRLIEAYITENGKDPITGEELTLNDLLEVKSPRVVRPRPPTLTSIPSLLTVFQNEWDALALETFTLQQQLTQTRQELSTALYQHDAAVRVIARLIKERDEARDALARLSISGGAPQADGDAMQVDAEVGLSEEVKTVIEETHAKLSAGRKKRAIPEGWVNADAISEFKEVESSESLYPGTKFISVDGSGELALVGGADGVSGIYSVPNNEVITPLKAEDGAITDGLWRGKQPVTASENGVIRVWSEDGSENTALRSHAGAVVALALHPSGDILASVGVDKTWILHDLKTNKVVAQVRSDEDFSSAAFHPDGHLFAAGTTAGNIVIYDTKSLSIAATFPHNPALPVTSLAFNENGFLLATTLRDDSSVYIWNLRKGALQTSVDTGSRVDDAAWDWSGQFLAATGNNGVVVQFYDKKTKGFAELLRRGTQGVAVGWADGASKLLVAAQDGVVRVLGSEA</sequence>
<dbReference type="GO" id="GO:0006281">
    <property type="term" value="P:DNA repair"/>
    <property type="evidence" value="ECO:0007669"/>
    <property type="project" value="UniProtKB-KW"/>
</dbReference>
<comment type="pathway">
    <text evidence="2 16">Protein modification; protein ubiquitination.</text>
</comment>
<keyword evidence="12 16" id="KW-0508">mRNA splicing</keyword>
<evidence type="ECO:0000256" key="8">
    <source>
        <dbReference type="ARBA" id="ARBA00022737"/>
    </source>
</evidence>
<evidence type="ECO:0000313" key="19">
    <source>
        <dbReference type="Proteomes" id="UP000275078"/>
    </source>
</evidence>
<dbReference type="Pfam" id="PF08606">
    <property type="entry name" value="Prp19"/>
    <property type="match status" value="1"/>
</dbReference>
<evidence type="ECO:0000256" key="11">
    <source>
        <dbReference type="ARBA" id="ARBA00023110"/>
    </source>
</evidence>
<dbReference type="OrthoDB" id="687049at2759"/>
<dbReference type="SUPFAM" id="SSF50978">
    <property type="entry name" value="WD40 repeat-like"/>
    <property type="match status" value="1"/>
</dbReference>
<evidence type="ECO:0000256" key="1">
    <source>
        <dbReference type="ARBA" id="ARBA00004123"/>
    </source>
</evidence>
<evidence type="ECO:0000256" key="16">
    <source>
        <dbReference type="RuleBase" id="RU367101"/>
    </source>
</evidence>
<keyword evidence="4 15" id="KW-0853">WD repeat</keyword>
<protein>
    <recommendedName>
        <fullName evidence="16">Pre-mRNA-processing factor 19</fullName>
        <ecNumber evidence="16">2.3.2.27</ecNumber>
    </recommendedName>
</protein>
<dbReference type="GO" id="GO:0071006">
    <property type="term" value="C:U2-type catalytic step 1 spliceosome"/>
    <property type="evidence" value="ECO:0007669"/>
    <property type="project" value="TreeGrafter"/>
</dbReference>
<evidence type="ECO:0000256" key="15">
    <source>
        <dbReference type="PROSITE-ProRule" id="PRU00221"/>
    </source>
</evidence>
<evidence type="ECO:0000256" key="2">
    <source>
        <dbReference type="ARBA" id="ARBA00004906"/>
    </source>
</evidence>
<comment type="function">
    <text evidence="16">Ubiquitin-protein ligase which is mainly involved pre-mRNA splicing and DNA repair. Required for pre-mRNA splicing as component of the spliceosome.</text>
</comment>
<keyword evidence="8" id="KW-0677">Repeat</keyword>
<dbReference type="GO" id="GO:0005737">
    <property type="term" value="C:cytoplasm"/>
    <property type="evidence" value="ECO:0007669"/>
    <property type="project" value="TreeGrafter"/>
</dbReference>
<dbReference type="InterPro" id="IPR001680">
    <property type="entry name" value="WD40_rpt"/>
</dbReference>
<keyword evidence="19" id="KW-1185">Reference proteome</keyword>
<dbReference type="GO" id="GO:0003755">
    <property type="term" value="F:peptidyl-prolyl cis-trans isomerase activity"/>
    <property type="evidence" value="ECO:0007669"/>
    <property type="project" value="UniProtKB-KW"/>
</dbReference>
<comment type="subcellular location">
    <subcellularLocation>
        <location evidence="1 16">Nucleus</location>
    </subcellularLocation>
</comment>
<dbReference type="GO" id="GO:0070534">
    <property type="term" value="P:protein K63-linked ubiquitination"/>
    <property type="evidence" value="ECO:0007669"/>
    <property type="project" value="UniProtKB-UniRule"/>
</dbReference>
<dbReference type="PANTHER" id="PTHR43995">
    <property type="entry name" value="PRE-MRNA-PROCESSING FACTOR 19"/>
    <property type="match status" value="1"/>
</dbReference>
<dbReference type="FunFam" id="3.30.40.10:FF:000027">
    <property type="entry name" value="Pre-mRNA-processing factor 19, putative"/>
    <property type="match status" value="1"/>
</dbReference>
<keyword evidence="14 16" id="KW-0539">Nucleus</keyword>
<dbReference type="InterPro" id="IPR013915">
    <property type="entry name" value="Prp19_cc"/>
</dbReference>
<accession>A0A3N4IG90</accession>
<dbReference type="SUPFAM" id="SSF57850">
    <property type="entry name" value="RING/U-box"/>
    <property type="match status" value="1"/>
</dbReference>
<keyword evidence="11" id="KW-0413">Isomerase</keyword>
<dbReference type="InterPro" id="IPR036322">
    <property type="entry name" value="WD40_repeat_dom_sf"/>
</dbReference>
<comment type="catalytic activity">
    <reaction evidence="16">
        <text>S-ubiquitinyl-[E2 ubiquitin-conjugating enzyme]-L-cysteine + [acceptor protein]-L-lysine = [E2 ubiquitin-conjugating enzyme]-L-cysteine + N(6)-ubiquitinyl-[acceptor protein]-L-lysine.</text>
        <dbReference type="EC" id="2.3.2.27"/>
    </reaction>
</comment>
<dbReference type="SMART" id="SM00504">
    <property type="entry name" value="Ubox"/>
    <property type="match status" value="1"/>
</dbReference>
<evidence type="ECO:0000313" key="18">
    <source>
        <dbReference type="EMBL" id="RPA85172.1"/>
    </source>
</evidence>
<comment type="subunit">
    <text evidence="16">Homotetramer.</text>
</comment>
<evidence type="ECO:0000256" key="5">
    <source>
        <dbReference type="ARBA" id="ARBA00022664"/>
    </source>
</evidence>
<evidence type="ECO:0000256" key="13">
    <source>
        <dbReference type="ARBA" id="ARBA00023204"/>
    </source>
</evidence>
<dbReference type="Gene3D" id="2.130.10.10">
    <property type="entry name" value="YVTN repeat-like/Quinoprotein amine dehydrogenase"/>
    <property type="match status" value="1"/>
</dbReference>
<dbReference type="InterPro" id="IPR003613">
    <property type="entry name" value="Ubox_domain"/>
</dbReference>
<dbReference type="SMART" id="SM00320">
    <property type="entry name" value="WD40"/>
    <property type="match status" value="5"/>
</dbReference>
<feature type="domain" description="U-box" evidence="17">
    <location>
        <begin position="1"/>
        <end position="70"/>
    </location>
</feature>
<dbReference type="STRING" id="1160509.A0A3N4IG90"/>
<evidence type="ECO:0000256" key="7">
    <source>
        <dbReference type="ARBA" id="ARBA00022728"/>
    </source>
</evidence>
<dbReference type="Proteomes" id="UP000275078">
    <property type="component" value="Unassembled WGS sequence"/>
</dbReference>
<proteinExistence type="inferred from homology"/>
<organism evidence="18 19">
    <name type="scientific">Ascobolus immersus RN42</name>
    <dbReference type="NCBI Taxonomy" id="1160509"/>
    <lineage>
        <taxon>Eukaryota</taxon>
        <taxon>Fungi</taxon>
        <taxon>Dikarya</taxon>
        <taxon>Ascomycota</taxon>
        <taxon>Pezizomycotina</taxon>
        <taxon>Pezizomycetes</taxon>
        <taxon>Pezizales</taxon>
        <taxon>Ascobolaceae</taxon>
        <taxon>Ascobolus</taxon>
    </lineage>
</organism>
<dbReference type="PANTHER" id="PTHR43995:SF1">
    <property type="entry name" value="PRE-MRNA-PROCESSING FACTOR 19"/>
    <property type="match status" value="1"/>
</dbReference>
<keyword evidence="5 16" id="KW-0507">mRNA processing</keyword>
<keyword evidence="13 16" id="KW-0234">DNA repair</keyword>
<evidence type="ECO:0000256" key="4">
    <source>
        <dbReference type="ARBA" id="ARBA00022574"/>
    </source>
</evidence>
<dbReference type="PROSITE" id="PS50082">
    <property type="entry name" value="WD_REPEATS_2"/>
    <property type="match status" value="1"/>
</dbReference>
<keyword evidence="11" id="KW-0697">Rotamase</keyword>
<evidence type="ECO:0000256" key="12">
    <source>
        <dbReference type="ARBA" id="ARBA00023187"/>
    </source>
</evidence>
<evidence type="ECO:0000259" key="17">
    <source>
        <dbReference type="PROSITE" id="PS51698"/>
    </source>
</evidence>
<keyword evidence="7 16" id="KW-0747">Spliceosome</keyword>
<dbReference type="EC" id="2.3.2.27" evidence="16"/>
<keyword evidence="10 16" id="KW-0833">Ubl conjugation pathway</keyword>
<evidence type="ECO:0000256" key="14">
    <source>
        <dbReference type="ARBA" id="ARBA00023242"/>
    </source>
</evidence>
<dbReference type="InterPro" id="IPR055340">
    <property type="entry name" value="RING-Ubox_PRP19"/>
</dbReference>
<dbReference type="GO" id="GO:0000974">
    <property type="term" value="C:Prp19 complex"/>
    <property type="evidence" value="ECO:0007669"/>
    <property type="project" value="UniProtKB-UniRule"/>
</dbReference>
<dbReference type="InterPro" id="IPR015943">
    <property type="entry name" value="WD40/YVTN_repeat-like_dom_sf"/>
</dbReference>
<feature type="repeat" description="WD" evidence="15">
    <location>
        <begin position="278"/>
        <end position="319"/>
    </location>
</feature>
<dbReference type="EMBL" id="ML119655">
    <property type="protein sequence ID" value="RPA85172.1"/>
    <property type="molecule type" value="Genomic_DNA"/>
</dbReference>
<dbReference type="AlphaFoldDB" id="A0A3N4IG90"/>
<dbReference type="GO" id="GO:0000398">
    <property type="term" value="P:mRNA splicing, via spliceosome"/>
    <property type="evidence" value="ECO:0007669"/>
    <property type="project" value="InterPro"/>
</dbReference>
<dbReference type="Gene3D" id="3.30.40.10">
    <property type="entry name" value="Zinc/RING finger domain, C3HC4 (zinc finger)"/>
    <property type="match status" value="1"/>
</dbReference>
<dbReference type="GO" id="GO:0061630">
    <property type="term" value="F:ubiquitin protein ligase activity"/>
    <property type="evidence" value="ECO:0007669"/>
    <property type="project" value="UniProtKB-UniRule"/>
</dbReference>
<keyword evidence="6 16" id="KW-0808">Transferase</keyword>
<dbReference type="InterPro" id="IPR038959">
    <property type="entry name" value="Prp19"/>
</dbReference>
<evidence type="ECO:0000256" key="9">
    <source>
        <dbReference type="ARBA" id="ARBA00022763"/>
    </source>
</evidence>
<dbReference type="CDD" id="cd16656">
    <property type="entry name" value="RING-Ubox_PRP19"/>
    <property type="match status" value="1"/>
</dbReference>
<evidence type="ECO:0000256" key="6">
    <source>
        <dbReference type="ARBA" id="ARBA00022679"/>
    </source>
</evidence>
<dbReference type="UniPathway" id="UPA00143"/>
<keyword evidence="9 16" id="KW-0227">DNA damage</keyword>
<dbReference type="Pfam" id="PF00400">
    <property type="entry name" value="WD40"/>
    <property type="match status" value="3"/>
</dbReference>
<evidence type="ECO:0000256" key="3">
    <source>
        <dbReference type="ARBA" id="ARBA00006388"/>
    </source>
</evidence>
<dbReference type="PROSITE" id="PS51698">
    <property type="entry name" value="U_BOX"/>
    <property type="match status" value="1"/>
</dbReference>
<reference evidence="18 19" key="1">
    <citation type="journal article" date="2018" name="Nat. Ecol. Evol.">
        <title>Pezizomycetes genomes reveal the molecular basis of ectomycorrhizal truffle lifestyle.</title>
        <authorList>
            <person name="Murat C."/>
            <person name="Payen T."/>
            <person name="Noel B."/>
            <person name="Kuo A."/>
            <person name="Morin E."/>
            <person name="Chen J."/>
            <person name="Kohler A."/>
            <person name="Krizsan K."/>
            <person name="Balestrini R."/>
            <person name="Da Silva C."/>
            <person name="Montanini B."/>
            <person name="Hainaut M."/>
            <person name="Levati E."/>
            <person name="Barry K.W."/>
            <person name="Belfiori B."/>
            <person name="Cichocki N."/>
            <person name="Clum A."/>
            <person name="Dockter R.B."/>
            <person name="Fauchery L."/>
            <person name="Guy J."/>
            <person name="Iotti M."/>
            <person name="Le Tacon F."/>
            <person name="Lindquist E.A."/>
            <person name="Lipzen A."/>
            <person name="Malagnac F."/>
            <person name="Mello A."/>
            <person name="Molinier V."/>
            <person name="Miyauchi S."/>
            <person name="Poulain J."/>
            <person name="Riccioni C."/>
            <person name="Rubini A."/>
            <person name="Sitrit Y."/>
            <person name="Splivallo R."/>
            <person name="Traeger S."/>
            <person name="Wang M."/>
            <person name="Zifcakova L."/>
            <person name="Wipf D."/>
            <person name="Zambonelli A."/>
            <person name="Paolocci F."/>
            <person name="Nowrousian M."/>
            <person name="Ottonello S."/>
            <person name="Baldrian P."/>
            <person name="Spatafora J.W."/>
            <person name="Henrissat B."/>
            <person name="Nagy L.G."/>
            <person name="Aury J.M."/>
            <person name="Wincker P."/>
            <person name="Grigoriev I.V."/>
            <person name="Bonfante P."/>
            <person name="Martin F.M."/>
        </authorList>
    </citation>
    <scope>NUCLEOTIDE SEQUENCE [LARGE SCALE GENOMIC DNA]</scope>
    <source>
        <strain evidence="18 19">RN42</strain>
    </source>
</reference>
<name>A0A3N4IG90_ASCIM</name>
<gene>
    <name evidence="18" type="ORF">BJ508DRAFT_412292</name>
</gene>
<comment type="similarity">
    <text evidence="3 16">Belongs to the WD repeat PRP19 family.</text>
</comment>
<dbReference type="InterPro" id="IPR013083">
    <property type="entry name" value="Znf_RING/FYVE/PHD"/>
</dbReference>
<evidence type="ECO:0000256" key="10">
    <source>
        <dbReference type="ARBA" id="ARBA00022786"/>
    </source>
</evidence>